<keyword evidence="2" id="KW-0548">Nucleotidyltransferase</keyword>
<protein>
    <submittedName>
        <fullName evidence="2">Reverse transcriptase domain-containing protein</fullName>
    </submittedName>
</protein>
<gene>
    <name evidence="2" type="ORF">Tci_884129</name>
</gene>
<dbReference type="EMBL" id="BKCJ011263856">
    <property type="protein sequence ID" value="GFD12160.1"/>
    <property type="molecule type" value="Genomic_DNA"/>
</dbReference>
<keyword evidence="2" id="KW-0808">Transferase</keyword>
<evidence type="ECO:0000256" key="1">
    <source>
        <dbReference type="SAM" id="MobiDB-lite"/>
    </source>
</evidence>
<dbReference type="GO" id="GO:0003964">
    <property type="term" value="F:RNA-directed DNA polymerase activity"/>
    <property type="evidence" value="ECO:0007669"/>
    <property type="project" value="UniProtKB-KW"/>
</dbReference>
<dbReference type="AlphaFoldDB" id="A0A699TQS0"/>
<reference evidence="2" key="1">
    <citation type="journal article" date="2019" name="Sci. Rep.">
        <title>Draft genome of Tanacetum cinerariifolium, the natural source of mosquito coil.</title>
        <authorList>
            <person name="Yamashiro T."/>
            <person name="Shiraishi A."/>
            <person name="Satake H."/>
            <person name="Nakayama K."/>
        </authorList>
    </citation>
    <scope>NUCLEOTIDE SEQUENCE</scope>
</reference>
<feature type="compositionally biased region" description="Polar residues" evidence="1">
    <location>
        <begin position="14"/>
        <end position="31"/>
    </location>
</feature>
<organism evidence="2">
    <name type="scientific">Tanacetum cinerariifolium</name>
    <name type="common">Dalmatian daisy</name>
    <name type="synonym">Chrysanthemum cinerariifolium</name>
    <dbReference type="NCBI Taxonomy" id="118510"/>
    <lineage>
        <taxon>Eukaryota</taxon>
        <taxon>Viridiplantae</taxon>
        <taxon>Streptophyta</taxon>
        <taxon>Embryophyta</taxon>
        <taxon>Tracheophyta</taxon>
        <taxon>Spermatophyta</taxon>
        <taxon>Magnoliopsida</taxon>
        <taxon>eudicotyledons</taxon>
        <taxon>Gunneridae</taxon>
        <taxon>Pentapetalae</taxon>
        <taxon>asterids</taxon>
        <taxon>campanulids</taxon>
        <taxon>Asterales</taxon>
        <taxon>Asteraceae</taxon>
        <taxon>Asteroideae</taxon>
        <taxon>Anthemideae</taxon>
        <taxon>Anthemidinae</taxon>
        <taxon>Tanacetum</taxon>
    </lineage>
</organism>
<comment type="caution">
    <text evidence="2">The sequence shown here is derived from an EMBL/GenBank/DDBJ whole genome shotgun (WGS) entry which is preliminary data.</text>
</comment>
<feature type="non-terminal residue" evidence="2">
    <location>
        <position position="1"/>
    </location>
</feature>
<keyword evidence="2" id="KW-0695">RNA-directed DNA polymerase</keyword>
<proteinExistence type="predicted"/>
<evidence type="ECO:0000313" key="2">
    <source>
        <dbReference type="EMBL" id="GFD12160.1"/>
    </source>
</evidence>
<sequence length="81" mass="8894">TAPGDYPGHYDNHNAANLQRTPFTTPHQTVPETDRTEPPPAPLRNKGYDLEVDNLALEGVTPELAASDFVSQNYETLATLM</sequence>
<name>A0A699TQS0_TANCI</name>
<feature type="region of interest" description="Disordered" evidence="1">
    <location>
        <begin position="1"/>
        <end position="47"/>
    </location>
</feature>
<accession>A0A699TQS0</accession>